<dbReference type="CDD" id="cd19071">
    <property type="entry name" value="AKR_AKR1-5-like"/>
    <property type="match status" value="1"/>
</dbReference>
<dbReference type="FunFam" id="3.20.20.100:FF:000002">
    <property type="entry name" value="2,5-diketo-D-gluconic acid reductase A"/>
    <property type="match status" value="1"/>
</dbReference>
<keyword evidence="1" id="KW-0560">Oxidoreductase</keyword>
<dbReference type="PaxDb" id="2903-EOD21160"/>
<accession>A0A0D3JCC5</accession>
<keyword evidence="7" id="KW-1185">Reference proteome</keyword>
<evidence type="ECO:0000313" key="6">
    <source>
        <dbReference type="EnsemblProtists" id="EOD21160"/>
    </source>
</evidence>
<feature type="active site" description="Proton donor" evidence="2">
    <location>
        <position position="49"/>
    </location>
</feature>
<evidence type="ECO:0000256" key="2">
    <source>
        <dbReference type="PIRSR" id="PIRSR000097-1"/>
    </source>
</evidence>
<dbReference type="EnsemblProtists" id="EOD21160">
    <property type="protein sequence ID" value="EOD21160"/>
    <property type="gene ID" value="EMIHUDRAFT_424701"/>
</dbReference>
<organism evidence="6 7">
    <name type="scientific">Emiliania huxleyi (strain CCMP1516)</name>
    <dbReference type="NCBI Taxonomy" id="280463"/>
    <lineage>
        <taxon>Eukaryota</taxon>
        <taxon>Haptista</taxon>
        <taxon>Haptophyta</taxon>
        <taxon>Prymnesiophyceae</taxon>
        <taxon>Isochrysidales</taxon>
        <taxon>Noelaerhabdaceae</taxon>
        <taxon>Emiliania</taxon>
    </lineage>
</organism>
<dbReference type="GeneID" id="17266724"/>
<evidence type="ECO:0000256" key="4">
    <source>
        <dbReference type="PIRSR" id="PIRSR000097-3"/>
    </source>
</evidence>
<dbReference type="PRINTS" id="PR00069">
    <property type="entry name" value="ALDKETRDTASE"/>
</dbReference>
<evidence type="ECO:0000256" key="1">
    <source>
        <dbReference type="ARBA" id="ARBA00023002"/>
    </source>
</evidence>
<dbReference type="Gene3D" id="3.20.20.100">
    <property type="entry name" value="NADP-dependent oxidoreductase domain"/>
    <property type="match status" value="1"/>
</dbReference>
<reference evidence="7" key="1">
    <citation type="journal article" date="2013" name="Nature">
        <title>Pan genome of the phytoplankton Emiliania underpins its global distribution.</title>
        <authorList>
            <person name="Read B.A."/>
            <person name="Kegel J."/>
            <person name="Klute M.J."/>
            <person name="Kuo A."/>
            <person name="Lefebvre S.C."/>
            <person name="Maumus F."/>
            <person name="Mayer C."/>
            <person name="Miller J."/>
            <person name="Monier A."/>
            <person name="Salamov A."/>
            <person name="Young J."/>
            <person name="Aguilar M."/>
            <person name="Claverie J.M."/>
            <person name="Frickenhaus S."/>
            <person name="Gonzalez K."/>
            <person name="Herman E.K."/>
            <person name="Lin Y.C."/>
            <person name="Napier J."/>
            <person name="Ogata H."/>
            <person name="Sarno A.F."/>
            <person name="Shmutz J."/>
            <person name="Schroeder D."/>
            <person name="de Vargas C."/>
            <person name="Verret F."/>
            <person name="von Dassow P."/>
            <person name="Valentin K."/>
            <person name="Van de Peer Y."/>
            <person name="Wheeler G."/>
            <person name="Dacks J.B."/>
            <person name="Delwiche C.F."/>
            <person name="Dyhrman S.T."/>
            <person name="Glockner G."/>
            <person name="John U."/>
            <person name="Richards T."/>
            <person name="Worden A.Z."/>
            <person name="Zhang X."/>
            <person name="Grigoriev I.V."/>
            <person name="Allen A.E."/>
            <person name="Bidle K."/>
            <person name="Borodovsky M."/>
            <person name="Bowler C."/>
            <person name="Brownlee C."/>
            <person name="Cock J.M."/>
            <person name="Elias M."/>
            <person name="Gladyshev V.N."/>
            <person name="Groth M."/>
            <person name="Guda C."/>
            <person name="Hadaegh A."/>
            <person name="Iglesias-Rodriguez M.D."/>
            <person name="Jenkins J."/>
            <person name="Jones B.M."/>
            <person name="Lawson T."/>
            <person name="Leese F."/>
            <person name="Lindquist E."/>
            <person name="Lobanov A."/>
            <person name="Lomsadze A."/>
            <person name="Malik S.B."/>
            <person name="Marsh M.E."/>
            <person name="Mackinder L."/>
            <person name="Mock T."/>
            <person name="Mueller-Roeber B."/>
            <person name="Pagarete A."/>
            <person name="Parker M."/>
            <person name="Probert I."/>
            <person name="Quesneville H."/>
            <person name="Raines C."/>
            <person name="Rensing S.A."/>
            <person name="Riano-Pachon D.M."/>
            <person name="Richier S."/>
            <person name="Rokitta S."/>
            <person name="Shiraiwa Y."/>
            <person name="Soanes D.M."/>
            <person name="van der Giezen M."/>
            <person name="Wahlund T.M."/>
            <person name="Williams B."/>
            <person name="Wilson W."/>
            <person name="Wolfe G."/>
            <person name="Wurch L.L."/>
        </authorList>
    </citation>
    <scope>NUCLEOTIDE SEQUENCE</scope>
</reference>
<dbReference type="RefSeq" id="XP_005773589.1">
    <property type="nucleotide sequence ID" value="XM_005773532.1"/>
</dbReference>
<proteinExistence type="predicted"/>
<evidence type="ECO:0000313" key="7">
    <source>
        <dbReference type="Proteomes" id="UP000013827"/>
    </source>
</evidence>
<evidence type="ECO:0000256" key="3">
    <source>
        <dbReference type="PIRSR" id="PIRSR000097-2"/>
    </source>
</evidence>
<protein>
    <recommendedName>
        <fullName evidence="5">NADP-dependent oxidoreductase domain-containing protein</fullName>
    </recommendedName>
</protein>
<dbReference type="PANTHER" id="PTHR43827">
    <property type="entry name" value="2,5-DIKETO-D-GLUCONIC ACID REDUCTASE"/>
    <property type="match status" value="1"/>
</dbReference>
<dbReference type="PROSITE" id="PS00798">
    <property type="entry name" value="ALDOKETO_REDUCTASE_1"/>
    <property type="match status" value="1"/>
</dbReference>
<dbReference type="InterPro" id="IPR018170">
    <property type="entry name" value="Aldo/ket_reductase_CS"/>
</dbReference>
<dbReference type="Proteomes" id="UP000013827">
    <property type="component" value="Unassembled WGS sequence"/>
</dbReference>
<dbReference type="InterPro" id="IPR036812">
    <property type="entry name" value="NAD(P)_OxRdtase_dom_sf"/>
</dbReference>
<dbReference type="InterPro" id="IPR023210">
    <property type="entry name" value="NADP_OxRdtase_dom"/>
</dbReference>
<dbReference type="GO" id="GO:0016616">
    <property type="term" value="F:oxidoreductase activity, acting on the CH-OH group of donors, NAD or NADP as acceptor"/>
    <property type="evidence" value="ECO:0007669"/>
    <property type="project" value="UniProtKB-ARBA"/>
</dbReference>
<dbReference type="eggNOG" id="KOG1577">
    <property type="taxonomic scope" value="Eukaryota"/>
</dbReference>
<name>A0A0D3JCC5_EMIH1</name>
<sequence length="280" mass="30933">MPRVSLGDGNMLPAVGLGLYYTPPGAVAQDIVREALRLGYRHLDTAGFYENEADVGRAVRESGIPREQIHITSKVWPEAEGRWVEDGFAAVLDAVNASVAALGTRADLYLIHWPVNPDQRIEYWLALEEAQRLGLARSIGVSNFGVAHLQQLIDSPRTSVVELHPFLRKDEIEAFCAARGIRLIAYSPLARALRLDHPSLEAAAARHGVSTAQALVLVRWSVQHGYVPLPKSVRSERVAQNVDVFGFELSAQEMAALDALDERLFTEWEEWGQLDPTALP</sequence>
<dbReference type="AlphaFoldDB" id="A0A0D3JCC5"/>
<dbReference type="InterPro" id="IPR020471">
    <property type="entry name" value="AKR"/>
</dbReference>
<feature type="binding site" evidence="3">
    <location>
        <position position="112"/>
    </location>
    <ligand>
        <name>substrate</name>
    </ligand>
</feature>
<feature type="site" description="Lowers pKa of active site Tyr" evidence="4">
    <location>
        <position position="74"/>
    </location>
</feature>
<dbReference type="HOGENOM" id="CLU_023205_0_1_1"/>
<reference evidence="6" key="2">
    <citation type="submission" date="2024-10" db="UniProtKB">
        <authorList>
            <consortium name="EnsemblProtists"/>
        </authorList>
    </citation>
    <scope>IDENTIFICATION</scope>
</reference>
<dbReference type="KEGG" id="ehx:EMIHUDRAFT_424701"/>
<dbReference type="SUPFAM" id="SSF51430">
    <property type="entry name" value="NAD(P)-linked oxidoreductase"/>
    <property type="match status" value="1"/>
</dbReference>
<dbReference type="Pfam" id="PF00248">
    <property type="entry name" value="Aldo_ket_red"/>
    <property type="match status" value="1"/>
</dbReference>
<dbReference type="PIRSF" id="PIRSF000097">
    <property type="entry name" value="AKR"/>
    <property type="match status" value="1"/>
</dbReference>
<feature type="domain" description="NADP-dependent oxidoreductase" evidence="5">
    <location>
        <begin position="28"/>
        <end position="262"/>
    </location>
</feature>
<dbReference type="STRING" id="2903.R1E2V3"/>
<evidence type="ECO:0000259" key="5">
    <source>
        <dbReference type="Pfam" id="PF00248"/>
    </source>
</evidence>
<dbReference type="PROSITE" id="PS00062">
    <property type="entry name" value="ALDOKETO_REDUCTASE_2"/>
    <property type="match status" value="1"/>
</dbReference>
<dbReference type="PANTHER" id="PTHR43827:SF13">
    <property type="entry name" value="ALDO_KETO REDUCTASE FAMILY PROTEIN"/>
    <property type="match status" value="1"/>
</dbReference>